<gene>
    <name evidence="1" type="ORF">TIFTF001_010713</name>
</gene>
<keyword evidence="2" id="KW-1185">Reference proteome</keyword>
<evidence type="ECO:0000313" key="2">
    <source>
        <dbReference type="Proteomes" id="UP001187192"/>
    </source>
</evidence>
<dbReference type="Gramene" id="FCD_00024544-RA">
    <property type="protein sequence ID" value="FCD_00024544-RA:cds"/>
    <property type="gene ID" value="FCD_00024544"/>
</dbReference>
<organism evidence="1 2">
    <name type="scientific">Ficus carica</name>
    <name type="common">Common fig</name>
    <dbReference type="NCBI Taxonomy" id="3494"/>
    <lineage>
        <taxon>Eukaryota</taxon>
        <taxon>Viridiplantae</taxon>
        <taxon>Streptophyta</taxon>
        <taxon>Embryophyta</taxon>
        <taxon>Tracheophyta</taxon>
        <taxon>Spermatophyta</taxon>
        <taxon>Magnoliopsida</taxon>
        <taxon>eudicotyledons</taxon>
        <taxon>Gunneridae</taxon>
        <taxon>Pentapetalae</taxon>
        <taxon>rosids</taxon>
        <taxon>fabids</taxon>
        <taxon>Rosales</taxon>
        <taxon>Moraceae</taxon>
        <taxon>Ficeae</taxon>
        <taxon>Ficus</taxon>
    </lineage>
</organism>
<name>A0AA88AK00_FICCA</name>
<dbReference type="AlphaFoldDB" id="A0AA88AK00"/>
<dbReference type="EMBL" id="BTGU01000012">
    <property type="protein sequence ID" value="GMN41481.1"/>
    <property type="molecule type" value="Genomic_DNA"/>
</dbReference>
<evidence type="ECO:0000313" key="1">
    <source>
        <dbReference type="EMBL" id="GMN41481.1"/>
    </source>
</evidence>
<protein>
    <submittedName>
        <fullName evidence="1">Uncharacterized protein</fullName>
    </submittedName>
</protein>
<accession>A0AA88AK00</accession>
<sequence length="36" mass="4035">MVDRSNDNEGRVQKGWELKADMKTALLELQLGSSTL</sequence>
<reference evidence="1" key="1">
    <citation type="submission" date="2023-07" db="EMBL/GenBank/DDBJ databases">
        <title>draft genome sequence of fig (Ficus carica).</title>
        <authorList>
            <person name="Takahashi T."/>
            <person name="Nishimura K."/>
        </authorList>
    </citation>
    <scope>NUCLEOTIDE SEQUENCE</scope>
</reference>
<comment type="caution">
    <text evidence="1">The sequence shown here is derived from an EMBL/GenBank/DDBJ whole genome shotgun (WGS) entry which is preliminary data.</text>
</comment>
<proteinExistence type="predicted"/>
<dbReference type="Proteomes" id="UP001187192">
    <property type="component" value="Unassembled WGS sequence"/>
</dbReference>